<keyword evidence="2" id="KW-1185">Reference proteome</keyword>
<protein>
    <submittedName>
        <fullName evidence="1">Uncharacterized protein</fullName>
    </submittedName>
</protein>
<reference evidence="1 2" key="1">
    <citation type="submission" date="2016-10" db="EMBL/GenBank/DDBJ databases">
        <authorList>
            <person name="Varghese N."/>
            <person name="Submissions S."/>
        </authorList>
    </citation>
    <scope>NUCLEOTIDE SEQUENCE [LARGE SCALE GENOMIC DNA]</scope>
    <source>
        <strain evidence="1 2">BS2773</strain>
    </source>
</reference>
<evidence type="ECO:0000313" key="1">
    <source>
        <dbReference type="EMBL" id="SEE40206.1"/>
    </source>
</evidence>
<dbReference type="EMBL" id="FNTS01000002">
    <property type="protein sequence ID" value="SEE40206.1"/>
    <property type="molecule type" value="Genomic_DNA"/>
</dbReference>
<name>A0A1H5IJ11_9PSED</name>
<sequence length="47" mass="5767">MAIHANCTKTENRYFFKLLIYKKFLKITYWHNHCTYHSMLANLSQRS</sequence>
<accession>A0A1H5IJ11</accession>
<dbReference type="Proteomes" id="UP000182179">
    <property type="component" value="Unassembled WGS sequence"/>
</dbReference>
<comment type="caution">
    <text evidence="1">The sequence shown here is derived from an EMBL/GenBank/DDBJ whole genome shotgun (WGS) entry which is preliminary data.</text>
</comment>
<gene>
    <name evidence="1" type="ORF">SAMN04515675_5343</name>
</gene>
<organism evidence="1 2">
    <name type="scientific">Pseudomonas costantinii</name>
    <dbReference type="NCBI Taxonomy" id="168469"/>
    <lineage>
        <taxon>Bacteria</taxon>
        <taxon>Pseudomonadati</taxon>
        <taxon>Pseudomonadota</taxon>
        <taxon>Gammaproteobacteria</taxon>
        <taxon>Pseudomonadales</taxon>
        <taxon>Pseudomonadaceae</taxon>
        <taxon>Pseudomonas</taxon>
    </lineage>
</organism>
<evidence type="ECO:0000313" key="2">
    <source>
        <dbReference type="Proteomes" id="UP000182179"/>
    </source>
</evidence>
<proteinExistence type="predicted"/>